<name>A0ABW3CDI4_9ACTN</name>
<protein>
    <submittedName>
        <fullName evidence="1">Uncharacterized protein</fullName>
    </submittedName>
</protein>
<comment type="caution">
    <text evidence="1">The sequence shown here is derived from an EMBL/GenBank/DDBJ whole genome shotgun (WGS) entry which is preliminary data.</text>
</comment>
<keyword evidence="2" id="KW-1185">Reference proteome</keyword>
<gene>
    <name evidence="1" type="ORF">ACFQ07_09680</name>
</gene>
<dbReference type="EMBL" id="JBHTIR010001395">
    <property type="protein sequence ID" value="MFD0852493.1"/>
    <property type="molecule type" value="Genomic_DNA"/>
</dbReference>
<evidence type="ECO:0000313" key="1">
    <source>
        <dbReference type="EMBL" id="MFD0852493.1"/>
    </source>
</evidence>
<dbReference type="Proteomes" id="UP001597083">
    <property type="component" value="Unassembled WGS sequence"/>
</dbReference>
<accession>A0ABW3CDI4</accession>
<reference evidence="2" key="1">
    <citation type="journal article" date="2019" name="Int. J. Syst. Evol. Microbiol.">
        <title>The Global Catalogue of Microorganisms (GCM) 10K type strain sequencing project: providing services to taxonomists for standard genome sequencing and annotation.</title>
        <authorList>
            <consortium name="The Broad Institute Genomics Platform"/>
            <consortium name="The Broad Institute Genome Sequencing Center for Infectious Disease"/>
            <person name="Wu L."/>
            <person name="Ma J."/>
        </authorList>
    </citation>
    <scope>NUCLEOTIDE SEQUENCE [LARGE SCALE GENOMIC DNA]</scope>
    <source>
        <strain evidence="2">JCM 31696</strain>
    </source>
</reference>
<proteinExistence type="predicted"/>
<sequence length="156" mass="16403">MERSVLAIVLAKRRVVDAPVPGAACRLTAQAVGIRTGGSTVRFRTTAAAFGIALPLAMAAPPADASDISDVSGTRLPLGKENFAIAMGSLDAASNANWVRLGQYTFSEDGTVSVRYWHWSQHTREVRASTGNPAVGCTPRDCTVLTAARWQSSATA</sequence>
<feature type="non-terminal residue" evidence="1">
    <location>
        <position position="156"/>
    </location>
</feature>
<organism evidence="1 2">
    <name type="scientific">Actinomadura adrarensis</name>
    <dbReference type="NCBI Taxonomy" id="1819600"/>
    <lineage>
        <taxon>Bacteria</taxon>
        <taxon>Bacillati</taxon>
        <taxon>Actinomycetota</taxon>
        <taxon>Actinomycetes</taxon>
        <taxon>Streptosporangiales</taxon>
        <taxon>Thermomonosporaceae</taxon>
        <taxon>Actinomadura</taxon>
    </lineage>
</organism>
<evidence type="ECO:0000313" key="2">
    <source>
        <dbReference type="Proteomes" id="UP001597083"/>
    </source>
</evidence>